<feature type="chain" id="PRO_5021240046" evidence="1">
    <location>
        <begin position="27"/>
        <end position="669"/>
    </location>
</feature>
<dbReference type="GO" id="GO:0004180">
    <property type="term" value="F:carboxypeptidase activity"/>
    <property type="evidence" value="ECO:0007669"/>
    <property type="project" value="UniProtKB-KW"/>
</dbReference>
<gene>
    <name evidence="2" type="ORF">E0687_08780</name>
</gene>
<keyword evidence="2" id="KW-0121">Carboxypeptidase</keyword>
<dbReference type="Gene3D" id="2.60.40.1120">
    <property type="entry name" value="Carboxypeptidase-like, regulatory domain"/>
    <property type="match status" value="1"/>
</dbReference>
<protein>
    <submittedName>
        <fullName evidence="2">Carboxypeptidase regulatory-like domain-containing protein</fullName>
    </submittedName>
</protein>
<evidence type="ECO:0000313" key="3">
    <source>
        <dbReference type="Proteomes" id="UP000297668"/>
    </source>
</evidence>
<keyword evidence="2" id="KW-0645">Protease</keyword>
<dbReference type="Proteomes" id="UP000297668">
    <property type="component" value="Unassembled WGS sequence"/>
</dbReference>
<dbReference type="Pfam" id="PF13620">
    <property type="entry name" value="CarboxypepD_reg"/>
    <property type="match status" value="1"/>
</dbReference>
<dbReference type="SUPFAM" id="SSF49478">
    <property type="entry name" value="Cna protein B-type domain"/>
    <property type="match status" value="1"/>
</dbReference>
<name>A0A4Y9F9K6_9DEIN</name>
<dbReference type="PROSITE" id="PS51257">
    <property type="entry name" value="PROKAR_LIPOPROTEIN"/>
    <property type="match status" value="1"/>
</dbReference>
<dbReference type="Pfam" id="PF09136">
    <property type="entry name" value="Glucodextran_B"/>
    <property type="match status" value="1"/>
</dbReference>
<evidence type="ECO:0000256" key="1">
    <source>
        <dbReference type="SAM" id="SignalP"/>
    </source>
</evidence>
<organism evidence="2 3">
    <name type="scientific">Thermus tengchongensis</name>
    <dbReference type="NCBI Taxonomy" id="1214928"/>
    <lineage>
        <taxon>Bacteria</taxon>
        <taxon>Thermotogati</taxon>
        <taxon>Deinococcota</taxon>
        <taxon>Deinococci</taxon>
        <taxon>Thermales</taxon>
        <taxon>Thermaceae</taxon>
        <taxon>Thermus</taxon>
    </lineage>
</organism>
<proteinExistence type="predicted"/>
<comment type="caution">
    <text evidence="2">The sequence shown here is derived from an EMBL/GenBank/DDBJ whole genome shotgun (WGS) entry which is preliminary data.</text>
</comment>
<dbReference type="InterPro" id="IPR013783">
    <property type="entry name" value="Ig-like_fold"/>
</dbReference>
<keyword evidence="1" id="KW-0732">Signal</keyword>
<evidence type="ECO:0000313" key="2">
    <source>
        <dbReference type="EMBL" id="TFU25826.1"/>
    </source>
</evidence>
<reference evidence="2 3" key="1">
    <citation type="submission" date="2019-03" db="EMBL/GenBank/DDBJ databases">
        <title>Thermus tengchongensis species for the arsenic transformation mechanism.</title>
        <authorList>
            <person name="Yuan G.C."/>
        </authorList>
    </citation>
    <scope>NUCLEOTIDE SEQUENCE [LARGE SCALE GENOMIC DNA]</scope>
    <source>
        <strain evidence="2 3">15W</strain>
    </source>
</reference>
<dbReference type="AlphaFoldDB" id="A0A4Y9F9K6"/>
<feature type="signal peptide" evidence="1">
    <location>
        <begin position="1"/>
        <end position="26"/>
    </location>
</feature>
<keyword evidence="2" id="KW-0378">Hydrolase</keyword>
<dbReference type="RefSeq" id="WP_038040484.1">
    <property type="nucleotide sequence ID" value="NZ_SJZF01000015.1"/>
</dbReference>
<accession>A0A4Y9F9K6</accession>
<dbReference type="Gene3D" id="2.60.40.10">
    <property type="entry name" value="Immunoglobulins"/>
    <property type="match status" value="2"/>
</dbReference>
<dbReference type="EMBL" id="SJZF01000015">
    <property type="protein sequence ID" value="TFU25826.1"/>
    <property type="molecule type" value="Genomic_DNA"/>
</dbReference>
<sequence>MRLARLLGTLLAATLLALTGCSPDSARPTVTISSPQDGATVNTPQVTVQGTAQDNTRVVRLTYQLNGSAEQEIAITPGTSVNFQFQISLQQGQNTITVNAYDAAGNKGSSSLAVTYDPMAIHTLSGILVSEYAGGPVAGSSLRLYRNSALVATATSASDGSFSFTNLSPGVYRLEAQKPGMAGSVMEGIRVPEMASVTLVQKPAFDATATTTPPTLIITQDGTQPLEGQTFTNTIPFRVQVDTSKDYVRPMRYIYVALGRTPGSAFVTNSATWSRRIFTDTEDTGAQALSGSNVAGFGSASGETVYLEVVAYDFNQNRSHYLIPITFRNTATSQNNTVSAPTGVAATAITLTRAVGFYEAKAPAKLTVPVAKGEVGELTLDPEAAPAGSNLYVEVRWCYASANPTPFAFDIERSTDGVNWERVGTVGGSRSASCPSNPFNRPFYFRDASPDLTPGQTYLYRVVARGANRAESAPSATTPLPPFFAPLVSPADESTGVSLTPDFTFGHPQLSIGADGAAYNLVLWDTLTGDSVAWQTLAGYNLLVEFGTSDNDIPDGEAVVYGYHPGLGGLVIFTDTAGVYDPSKPNLIPVDVTQGTVTLPYNFDGLAQLPALQALRTYAWQLYVSYAYKYNPAEGYRISAYSVQTWPNNAAPFRISRTETQVFDFTTGQ</sequence>